<dbReference type="KEGG" id="scs:Sta7437_4845"/>
<geneLocation type="plasmid" evidence="3 4">
    <name>pSTA7437.02</name>
</geneLocation>
<reference evidence="4" key="1">
    <citation type="journal article" date="2013" name="Proc. Natl. Acad. Sci. U.S.A.">
        <title>Improving the coverage of the cyanobacterial phylum using diversity-driven genome sequencing.</title>
        <authorList>
            <person name="Shih P.M."/>
            <person name="Wu D."/>
            <person name="Latifi A."/>
            <person name="Axen S.D."/>
            <person name="Fewer D.P."/>
            <person name="Talla E."/>
            <person name="Calteau A."/>
            <person name="Cai F."/>
            <person name="Tandeau de Marsac N."/>
            <person name="Rippka R."/>
            <person name="Herdman M."/>
            <person name="Sivonen K."/>
            <person name="Coursin T."/>
            <person name="Laurent T."/>
            <person name="Goodwin L."/>
            <person name="Nolan M."/>
            <person name="Davenport K.W."/>
            <person name="Han C.S."/>
            <person name="Rubin E.M."/>
            <person name="Eisen J.A."/>
            <person name="Woyke T."/>
            <person name="Gugger M."/>
            <person name="Kerfeld C.A."/>
        </authorList>
    </citation>
    <scope>NUCLEOTIDE SEQUENCE [LARGE SCALE GENOMIC DNA]</scope>
    <source>
        <strain evidence="4">ATCC 29371 / PCC 7437</strain>
        <plasmid evidence="4">Plasmid pSTA7437.02</plasmid>
    </source>
</reference>
<sequence>MNLRLLPLIISLPLLPSILIDPASAQCVQSHTGVQLDISKNHHTRQSNEVEMSSNPSCSGNTSSSSSTQTNLGGEGATQTQRARHSHSSSSPNPSGVNAPTIQNSVVVPVPVETPDTSIDFP</sequence>
<accession>K9Y0L1</accession>
<dbReference type="EMBL" id="CP003655">
    <property type="protein sequence ID" value="AFZ38278.1"/>
    <property type="molecule type" value="Genomic_DNA"/>
</dbReference>
<dbReference type="HOGENOM" id="CLU_151355_0_0_3"/>
<organism evidence="3 4">
    <name type="scientific">Stanieria cyanosphaera (strain ATCC 29371 / PCC 7437)</name>
    <dbReference type="NCBI Taxonomy" id="111780"/>
    <lineage>
        <taxon>Bacteria</taxon>
        <taxon>Bacillati</taxon>
        <taxon>Cyanobacteriota</taxon>
        <taxon>Cyanophyceae</taxon>
        <taxon>Pleurocapsales</taxon>
        <taxon>Dermocarpellaceae</taxon>
        <taxon>Stanieria</taxon>
    </lineage>
</organism>
<feature type="compositionally biased region" description="Low complexity" evidence="1">
    <location>
        <begin position="53"/>
        <end position="72"/>
    </location>
</feature>
<feature type="chain" id="PRO_5003938619" evidence="2">
    <location>
        <begin position="26"/>
        <end position="122"/>
    </location>
</feature>
<dbReference type="OrthoDB" id="516146at2"/>
<dbReference type="Proteomes" id="UP000010473">
    <property type="component" value="Plasmid pSTA7437.02"/>
</dbReference>
<gene>
    <name evidence="3" type="ordered locus">Sta7437_4845</name>
</gene>
<proteinExistence type="predicted"/>
<name>K9Y0L1_STAC7</name>
<feature type="region of interest" description="Disordered" evidence="1">
    <location>
        <begin position="37"/>
        <end position="122"/>
    </location>
</feature>
<feature type="signal peptide" evidence="2">
    <location>
        <begin position="1"/>
        <end position="25"/>
    </location>
</feature>
<feature type="compositionally biased region" description="Polar residues" evidence="1">
    <location>
        <begin position="96"/>
        <end position="105"/>
    </location>
</feature>
<keyword evidence="3" id="KW-0614">Plasmid</keyword>
<evidence type="ECO:0000313" key="4">
    <source>
        <dbReference type="Proteomes" id="UP000010473"/>
    </source>
</evidence>
<dbReference type="RefSeq" id="WP_015195655.1">
    <property type="nucleotide sequence ID" value="NC_019749.1"/>
</dbReference>
<evidence type="ECO:0000256" key="2">
    <source>
        <dbReference type="SAM" id="SignalP"/>
    </source>
</evidence>
<protein>
    <submittedName>
        <fullName evidence="3">Uncharacterized protein</fullName>
    </submittedName>
</protein>
<dbReference type="AlphaFoldDB" id="K9Y0L1"/>
<evidence type="ECO:0000256" key="1">
    <source>
        <dbReference type="SAM" id="MobiDB-lite"/>
    </source>
</evidence>
<keyword evidence="4" id="KW-1185">Reference proteome</keyword>
<keyword evidence="2" id="KW-0732">Signal</keyword>
<evidence type="ECO:0000313" key="3">
    <source>
        <dbReference type="EMBL" id="AFZ38278.1"/>
    </source>
</evidence>